<organism evidence="1 2">
    <name type="scientific">Lecanicillium saksenae</name>
    <dbReference type="NCBI Taxonomy" id="468837"/>
    <lineage>
        <taxon>Eukaryota</taxon>
        <taxon>Fungi</taxon>
        <taxon>Dikarya</taxon>
        <taxon>Ascomycota</taxon>
        <taxon>Pezizomycotina</taxon>
        <taxon>Sordariomycetes</taxon>
        <taxon>Hypocreomycetidae</taxon>
        <taxon>Hypocreales</taxon>
        <taxon>Cordycipitaceae</taxon>
        <taxon>Lecanicillium</taxon>
    </lineage>
</organism>
<dbReference type="Proteomes" id="UP001148737">
    <property type="component" value="Unassembled WGS sequence"/>
</dbReference>
<dbReference type="EMBL" id="JANAKD010000674">
    <property type="protein sequence ID" value="KAJ3490757.1"/>
    <property type="molecule type" value="Genomic_DNA"/>
</dbReference>
<proteinExistence type="predicted"/>
<evidence type="ECO:0000313" key="1">
    <source>
        <dbReference type="EMBL" id="KAJ3490757.1"/>
    </source>
</evidence>
<accession>A0ACC1QTJ7</accession>
<protein>
    <submittedName>
        <fullName evidence="1">Uncharacterized protein</fullName>
    </submittedName>
</protein>
<reference evidence="1" key="1">
    <citation type="submission" date="2022-07" db="EMBL/GenBank/DDBJ databases">
        <title>Genome Sequence of Lecanicillium saksenae.</title>
        <authorList>
            <person name="Buettner E."/>
        </authorList>
    </citation>
    <scope>NUCLEOTIDE SEQUENCE</scope>
    <source>
        <strain evidence="1">VT-O1</strain>
    </source>
</reference>
<gene>
    <name evidence="1" type="ORF">NLG97_g5724</name>
</gene>
<evidence type="ECO:0000313" key="2">
    <source>
        <dbReference type="Proteomes" id="UP001148737"/>
    </source>
</evidence>
<name>A0ACC1QTJ7_9HYPO</name>
<comment type="caution">
    <text evidence="1">The sequence shown here is derived from an EMBL/GenBank/DDBJ whole genome shotgun (WGS) entry which is preliminary data.</text>
</comment>
<keyword evidence="2" id="KW-1185">Reference proteome</keyword>
<sequence>MGVHEQTRLIAPAFPPRSIRTVVLSFFGTCLFFSFYSLSRMPEASRYPYYIYDHIANYFEPGVYNNTLYQNGTEAAVHAHWNFSEPCQNFPSMDDVMVVMKTGATESFEKMPTQLLTGLQCIPDFLLFSDLEQQIGKYHIYNALDGVEDILTSDRTEFLLYQAQQDCPVSQKECTNGMNGGWDLDKYKFLSMVLRTWEMRPDRKWYVFVEADTYIVWSNLIEWLNTRMDASEDVYVGGIAFLGNLPFAHGGTGYAISGVLLNRLVSRLREIPTTKLIEMGTRTCCGDALLAEVIDKYQEVSVQRASPMFNGEKPNTLPFGPRDWCQPLFTMHHMNSEEISAVWQYEQTRTKKDPLQLRDIYHAFVGPNLVPRRPKWNNLAEQRCFEKPEEGRNVIERHAHESVEACSRVCLAEDLSIDEGVYEKLETEDERDLYLQQRYVQHSGKSSEDRNCFSWRYREGKCCISDTIRLGYPVRAKNEGDATSGWFVDGIERWIAEHGQCSEGTEWVKAECVGKWCPEEVAKRKKQSQEAAEKQKQRLQEQEKAEAAKTGEAEGEETLR</sequence>